<dbReference type="PROSITE" id="PS51257">
    <property type="entry name" value="PROKAR_LIPOPROTEIN"/>
    <property type="match status" value="1"/>
</dbReference>
<protein>
    <submittedName>
        <fullName evidence="2">Glycyl-glycine endopeptidase lytM</fullName>
        <ecNumber evidence="2">3.4.24.75</ecNumber>
    </submittedName>
</protein>
<dbReference type="EMBL" id="AODQ01000001">
    <property type="protein sequence ID" value="EMR04751.1"/>
    <property type="molecule type" value="Genomic_DNA"/>
</dbReference>
<evidence type="ECO:0000259" key="1">
    <source>
        <dbReference type="PROSITE" id="PS51781"/>
    </source>
</evidence>
<dbReference type="InterPro" id="IPR050570">
    <property type="entry name" value="Cell_wall_metabolism_enzyme"/>
</dbReference>
<dbReference type="Gene3D" id="2.70.70.10">
    <property type="entry name" value="Glucose Permease (Domain IIA)"/>
    <property type="match status" value="1"/>
</dbReference>
<feature type="domain" description="SH3b" evidence="1">
    <location>
        <begin position="317"/>
        <end position="380"/>
    </location>
</feature>
<dbReference type="PANTHER" id="PTHR21666:SF268">
    <property type="entry name" value="PEPTIDASE M23 DOMAIN-CONTAINING PROTEIN"/>
    <property type="match status" value="1"/>
</dbReference>
<keyword evidence="3" id="KW-1185">Reference proteome</keyword>
<dbReference type="PANTHER" id="PTHR21666">
    <property type="entry name" value="PEPTIDASE-RELATED"/>
    <property type="match status" value="1"/>
</dbReference>
<dbReference type="STRING" id="1279009.ADICEAN_00022"/>
<dbReference type="CDD" id="cd12797">
    <property type="entry name" value="M23_peptidase"/>
    <property type="match status" value="1"/>
</dbReference>
<dbReference type="InterPro" id="IPR011055">
    <property type="entry name" value="Dup_hybrid_motif"/>
</dbReference>
<dbReference type="eggNOG" id="COG0739">
    <property type="taxonomic scope" value="Bacteria"/>
</dbReference>
<dbReference type="GO" id="GO:0004222">
    <property type="term" value="F:metalloendopeptidase activity"/>
    <property type="evidence" value="ECO:0007669"/>
    <property type="project" value="TreeGrafter"/>
</dbReference>
<accession>M7NC66</accession>
<dbReference type="InterPro" id="IPR016047">
    <property type="entry name" value="M23ase_b-sheet_dom"/>
</dbReference>
<name>M7NC66_9BACT</name>
<dbReference type="InterPro" id="IPR003646">
    <property type="entry name" value="SH3-like_bac-type"/>
</dbReference>
<evidence type="ECO:0000313" key="3">
    <source>
        <dbReference type="Proteomes" id="UP000011910"/>
    </source>
</evidence>
<keyword evidence="2" id="KW-0378">Hydrolase</keyword>
<gene>
    <name evidence="2" type="primary">lytM</name>
    <name evidence="2" type="ORF">ADICEAN_00022</name>
</gene>
<comment type="caution">
    <text evidence="2">The sequence shown here is derived from an EMBL/GenBank/DDBJ whole genome shotgun (WGS) entry which is preliminary data.</text>
</comment>
<dbReference type="RefSeq" id="WP_009193436.1">
    <property type="nucleotide sequence ID" value="NZ_AODQ01000001.1"/>
</dbReference>
<dbReference type="Gene3D" id="2.30.30.40">
    <property type="entry name" value="SH3 Domains"/>
    <property type="match status" value="1"/>
</dbReference>
<proteinExistence type="predicted"/>
<dbReference type="Pfam" id="PF08239">
    <property type="entry name" value="SH3_3"/>
    <property type="match status" value="1"/>
</dbReference>
<dbReference type="AlphaFoldDB" id="M7NC66"/>
<dbReference type="EC" id="3.4.24.75" evidence="2"/>
<sequence length="437" mass="47933">MKLLHSLIVLLALVLVGCNGSIKQALTSIPPYEQYIRSLEKAGLDQTPMAQRWLAAGQRVFTDSVQIRLPLSEAGYFAAATPDARSYRFDGREGQVLTVDGALTAEPTTTLYLDLFVWQNNRWDRQASEVVQADSSLQFNYEFRQDQHCLLRLQPQLLTDVYYTLSLNLTPVLINPVSGASNRSIGSFYGADRDGGQRSHEGVDIFAARGTPVVAPTSGVVSRVGTNRLGGKVIWMQDIKRGHTYYFAHLDSQLVASGRRVAQGDTLGLVGNTGNARSTPPHLHFGIYQRGSKDPINYIRTLEAAVEASPLDTSYQAQAYKITATQLNLRSGPGTAEAVLDQLPRDTFVQIIAQAGDWYRISLPDQRQGFVPKRYVSAATSGQPLQVAAPSLLRSQATPQAVPVRELEENSSVEVLAHFGEFAFVRTAQGVVGWLAR</sequence>
<reference evidence="2 3" key="1">
    <citation type="journal article" date="2013" name="Genome Announc.">
        <title>Draft Genome Sequence of Cesiribacter andamanensis Strain AMV16T, Isolated from a Soil Sample from a Mud Volcano in the Andaman Islands, India.</title>
        <authorList>
            <person name="Shivaji S."/>
            <person name="Ara S."/>
            <person name="Begum Z."/>
            <person name="Srinivas T.N."/>
            <person name="Singh A."/>
            <person name="Kumar Pinnaka A."/>
        </authorList>
    </citation>
    <scope>NUCLEOTIDE SEQUENCE [LARGE SCALE GENOMIC DNA]</scope>
    <source>
        <strain evidence="2 3">AMV16</strain>
    </source>
</reference>
<dbReference type="PROSITE" id="PS51781">
    <property type="entry name" value="SH3B"/>
    <property type="match status" value="1"/>
</dbReference>
<organism evidence="2 3">
    <name type="scientific">Cesiribacter andamanensis AMV16</name>
    <dbReference type="NCBI Taxonomy" id="1279009"/>
    <lineage>
        <taxon>Bacteria</taxon>
        <taxon>Pseudomonadati</taxon>
        <taxon>Bacteroidota</taxon>
        <taxon>Cytophagia</taxon>
        <taxon>Cytophagales</taxon>
        <taxon>Cesiribacteraceae</taxon>
        <taxon>Cesiribacter</taxon>
    </lineage>
</organism>
<dbReference type="SUPFAM" id="SSF51261">
    <property type="entry name" value="Duplicated hybrid motif"/>
    <property type="match status" value="1"/>
</dbReference>
<dbReference type="Pfam" id="PF01551">
    <property type="entry name" value="Peptidase_M23"/>
    <property type="match status" value="1"/>
</dbReference>
<dbReference type="Proteomes" id="UP000011910">
    <property type="component" value="Unassembled WGS sequence"/>
</dbReference>
<dbReference type="SMART" id="SM00287">
    <property type="entry name" value="SH3b"/>
    <property type="match status" value="1"/>
</dbReference>
<evidence type="ECO:0000313" key="2">
    <source>
        <dbReference type="EMBL" id="EMR04751.1"/>
    </source>
</evidence>
<dbReference type="OrthoDB" id="9810477at2"/>